<accession>A0A9D1V3L2</accession>
<reference evidence="2" key="2">
    <citation type="submission" date="2021-04" db="EMBL/GenBank/DDBJ databases">
        <authorList>
            <person name="Gilroy R."/>
        </authorList>
    </citation>
    <scope>NUCLEOTIDE SEQUENCE</scope>
    <source>
        <strain evidence="2">2239</strain>
    </source>
</reference>
<organism evidence="2 3">
    <name type="scientific">Candidatus Allofournierella pullicola</name>
    <dbReference type="NCBI Taxonomy" id="2838596"/>
    <lineage>
        <taxon>Bacteria</taxon>
        <taxon>Bacillati</taxon>
        <taxon>Bacillota</taxon>
        <taxon>Clostridia</taxon>
        <taxon>Eubacteriales</taxon>
        <taxon>Oscillospiraceae</taxon>
        <taxon>Allofournierella</taxon>
    </lineage>
</organism>
<evidence type="ECO:0008006" key="4">
    <source>
        <dbReference type="Google" id="ProtNLM"/>
    </source>
</evidence>
<reference evidence="2" key="1">
    <citation type="journal article" date="2021" name="PeerJ">
        <title>Extensive microbial diversity within the chicken gut microbiome revealed by metagenomics and culture.</title>
        <authorList>
            <person name="Gilroy R."/>
            <person name="Ravi A."/>
            <person name="Getino M."/>
            <person name="Pursley I."/>
            <person name="Horton D.L."/>
            <person name="Alikhan N.F."/>
            <person name="Baker D."/>
            <person name="Gharbi K."/>
            <person name="Hall N."/>
            <person name="Watson M."/>
            <person name="Adriaenssens E.M."/>
            <person name="Foster-Nyarko E."/>
            <person name="Jarju S."/>
            <person name="Secka A."/>
            <person name="Antonio M."/>
            <person name="Oren A."/>
            <person name="Chaudhuri R.R."/>
            <person name="La Ragione R."/>
            <person name="Hildebrand F."/>
            <person name="Pallen M.J."/>
        </authorList>
    </citation>
    <scope>NUCLEOTIDE SEQUENCE</scope>
    <source>
        <strain evidence="2">2239</strain>
    </source>
</reference>
<name>A0A9D1V3L2_9FIRM</name>
<feature type="compositionally biased region" description="Low complexity" evidence="1">
    <location>
        <begin position="237"/>
        <end position="249"/>
    </location>
</feature>
<gene>
    <name evidence="2" type="ORF">H9865_05135</name>
</gene>
<proteinExistence type="predicted"/>
<dbReference type="Proteomes" id="UP000824193">
    <property type="component" value="Unassembled WGS sequence"/>
</dbReference>
<dbReference type="EMBL" id="DXFW01000013">
    <property type="protein sequence ID" value="HIX05475.1"/>
    <property type="molecule type" value="Genomic_DNA"/>
</dbReference>
<dbReference type="AlphaFoldDB" id="A0A9D1V3L2"/>
<dbReference type="InterPro" id="IPR036249">
    <property type="entry name" value="Thioredoxin-like_sf"/>
</dbReference>
<comment type="caution">
    <text evidence="2">The sequence shown here is derived from an EMBL/GenBank/DDBJ whole genome shotgun (WGS) entry which is preliminary data.</text>
</comment>
<evidence type="ECO:0000256" key="1">
    <source>
        <dbReference type="SAM" id="MobiDB-lite"/>
    </source>
</evidence>
<protein>
    <recommendedName>
        <fullName evidence="4">AhpC/TSA family protein</fullName>
    </recommendedName>
</protein>
<dbReference type="Gene3D" id="3.40.30.10">
    <property type="entry name" value="Glutaredoxin"/>
    <property type="match status" value="1"/>
</dbReference>
<feature type="region of interest" description="Disordered" evidence="1">
    <location>
        <begin position="221"/>
        <end position="249"/>
    </location>
</feature>
<sequence length="297" mass="31357">MAKRLRAGDVIPEFRFDTPYHPQQSFYELLEGEKPVFVVFLRNFGHPLTRHYIMEYIKSAGSLRSARLVCVVQTKPQTISRAIPEGAMPYGLMCDAESVLYRFFAVPSEKSRMKCFSLKGMKIINEAKKQGFRPKPGEEWQLPLTLLVGPAGRVLLAHYGATVTDLPEDCAAMEELAADLLPALPAEWLAAAPAAPVADSFSAAFGAAAAVPAEPAPVAVQAPGDSFGTGFDTPLDAAPAPVPEQAAGPAAEEAFGASLEEFEVPAAPAAPAAPAVQPEAPKAPAVDFAALGFGPGN</sequence>
<dbReference type="SUPFAM" id="SSF52833">
    <property type="entry name" value="Thioredoxin-like"/>
    <property type="match status" value="1"/>
</dbReference>
<evidence type="ECO:0000313" key="2">
    <source>
        <dbReference type="EMBL" id="HIX05475.1"/>
    </source>
</evidence>
<evidence type="ECO:0000313" key="3">
    <source>
        <dbReference type="Proteomes" id="UP000824193"/>
    </source>
</evidence>